<dbReference type="Pfam" id="PF03372">
    <property type="entry name" value="Exo_endo_phos"/>
    <property type="match status" value="1"/>
</dbReference>
<dbReference type="SUPFAM" id="SSF56219">
    <property type="entry name" value="DNase I-like"/>
    <property type="match status" value="1"/>
</dbReference>
<dbReference type="Gene3D" id="3.60.10.10">
    <property type="entry name" value="Endonuclease/exonuclease/phosphatase"/>
    <property type="match status" value="1"/>
</dbReference>
<dbReference type="InterPro" id="IPR005135">
    <property type="entry name" value="Endo/exonuclease/phosphatase"/>
</dbReference>
<accession>A0ABS3KEB1</accession>
<evidence type="ECO:0000259" key="1">
    <source>
        <dbReference type="Pfam" id="PF03372"/>
    </source>
</evidence>
<organism evidence="2 3">
    <name type="scientific">Roseomonas marmotae</name>
    <dbReference type="NCBI Taxonomy" id="2768161"/>
    <lineage>
        <taxon>Bacteria</taxon>
        <taxon>Pseudomonadati</taxon>
        <taxon>Pseudomonadota</taxon>
        <taxon>Alphaproteobacteria</taxon>
        <taxon>Acetobacterales</taxon>
        <taxon>Roseomonadaceae</taxon>
        <taxon>Roseomonas</taxon>
    </lineage>
</organism>
<protein>
    <submittedName>
        <fullName evidence="2">Endonuclease/exonuclease/phosphatase family protein</fullName>
    </submittedName>
</protein>
<dbReference type="PANTHER" id="PTHR14859:SF15">
    <property type="entry name" value="ENDONUCLEASE_EXONUCLEASE_PHOSPHATASE DOMAIN-CONTAINING PROTEIN"/>
    <property type="match status" value="1"/>
</dbReference>
<reference evidence="2 3" key="1">
    <citation type="submission" date="2020-09" db="EMBL/GenBank/DDBJ databases">
        <title>Roseomonas.</title>
        <authorList>
            <person name="Zhu W."/>
        </authorList>
    </citation>
    <scope>NUCLEOTIDE SEQUENCE [LARGE SCALE GENOMIC DNA]</scope>
    <source>
        <strain evidence="2 3">1311</strain>
    </source>
</reference>
<keyword evidence="2" id="KW-0378">Hydrolase</keyword>
<dbReference type="PANTHER" id="PTHR14859">
    <property type="entry name" value="CALCOFLUOR WHITE HYPERSENSITIVE PROTEIN PRECURSOR"/>
    <property type="match status" value="1"/>
</dbReference>
<feature type="domain" description="Endonuclease/exonuclease/phosphatase" evidence="1">
    <location>
        <begin position="6"/>
        <end position="216"/>
    </location>
</feature>
<dbReference type="GO" id="GO:0004519">
    <property type="term" value="F:endonuclease activity"/>
    <property type="evidence" value="ECO:0007669"/>
    <property type="project" value="UniProtKB-KW"/>
</dbReference>
<dbReference type="EMBL" id="JACTNF010000011">
    <property type="protein sequence ID" value="MBO1075275.1"/>
    <property type="molecule type" value="Genomic_DNA"/>
</dbReference>
<keyword evidence="3" id="KW-1185">Reference proteome</keyword>
<proteinExistence type="predicted"/>
<comment type="caution">
    <text evidence="2">The sequence shown here is derived from an EMBL/GenBank/DDBJ whole genome shotgun (WGS) entry which is preliminary data.</text>
</comment>
<keyword evidence="2" id="KW-0255">Endonuclease</keyword>
<gene>
    <name evidence="2" type="ORF">IAI60_11720</name>
</gene>
<dbReference type="InterPro" id="IPR051916">
    <property type="entry name" value="GPI-anchor_lipid_remodeler"/>
</dbReference>
<dbReference type="Proteomes" id="UP001518990">
    <property type="component" value="Unassembled WGS sequence"/>
</dbReference>
<dbReference type="InterPro" id="IPR036691">
    <property type="entry name" value="Endo/exonu/phosph_ase_sf"/>
</dbReference>
<keyword evidence="2" id="KW-0540">Nuclease</keyword>
<evidence type="ECO:0000313" key="3">
    <source>
        <dbReference type="Proteomes" id="UP001518990"/>
    </source>
</evidence>
<evidence type="ECO:0000313" key="2">
    <source>
        <dbReference type="EMBL" id="MBO1075275.1"/>
    </source>
</evidence>
<name>A0ABS3KEB1_9PROT</name>
<sequence length="235" mass="25770">MILRVMTWNIHGGIGTDGVCDMHRVLGLIRRQAPDILAVQEVDSRGRGAELCGFTALRGHLPGHTMAETIRAHDGAYGHMLLSRWPIEHSALHDLSHPGREPRVAIEARIATPAGSLGVVATHLGLRQRERHQQATRIAALVRKLQGPLVVLGDFNEWGWRGPVFQALAAHMPARTRHRTFPSRLPALKLDRIFCRPASLLGRSWRDMTGKVASDHLPVVAELHLPGPVAEAGAP</sequence>